<comment type="similarity">
    <text evidence="1">Belongs to the AHA1 family.</text>
</comment>
<dbReference type="Gene3D" id="3.30.530.20">
    <property type="match status" value="1"/>
</dbReference>
<sequence>MNKQTHQIDIHAPREKVWETLFGVETYPQWTKAFNENSQVTTDWKKGSRALFTDGNGDGMVSRIAENIPNEFMSIEHLGTIMGGVEDTTSPEVQQWNGAHENYRLQDIDGGTRLLIEMDIDDKSEYAEMFAGMWPKALAAVKEISEKN</sequence>
<evidence type="ECO:0000256" key="1">
    <source>
        <dbReference type="ARBA" id="ARBA00006817"/>
    </source>
</evidence>
<reference evidence="3 4" key="1">
    <citation type="submission" date="2024-03" db="EMBL/GenBank/DDBJ databases">
        <title>Chitinophaga caseinilytica sp. nov., a casein hydrolysing bacterium isolated from forest soil.</title>
        <authorList>
            <person name="Lee D.S."/>
            <person name="Han D.M."/>
            <person name="Baek J.H."/>
            <person name="Choi D.G."/>
            <person name="Jeon J.H."/>
            <person name="Jeon C.O."/>
        </authorList>
    </citation>
    <scope>NUCLEOTIDE SEQUENCE [LARGE SCALE GENOMIC DNA]</scope>
    <source>
        <strain evidence="3 4">KACC 19118</strain>
    </source>
</reference>
<protein>
    <submittedName>
        <fullName evidence="3">SRPBCC domain-containing protein</fullName>
    </submittedName>
</protein>
<evidence type="ECO:0000313" key="4">
    <source>
        <dbReference type="Proteomes" id="UP001449657"/>
    </source>
</evidence>
<evidence type="ECO:0000313" key="3">
    <source>
        <dbReference type="EMBL" id="WZN45442.1"/>
    </source>
</evidence>
<dbReference type="CDD" id="cd07814">
    <property type="entry name" value="SRPBCC_CalC_Aha1-like"/>
    <property type="match status" value="1"/>
</dbReference>
<dbReference type="InterPro" id="IPR013538">
    <property type="entry name" value="ASHA1/2-like_C"/>
</dbReference>
<proteinExistence type="inferred from homology"/>
<dbReference type="Proteomes" id="UP001449657">
    <property type="component" value="Chromosome"/>
</dbReference>
<dbReference type="SUPFAM" id="SSF55961">
    <property type="entry name" value="Bet v1-like"/>
    <property type="match status" value="1"/>
</dbReference>
<organism evidence="3 4">
    <name type="scientific">Chitinophaga caseinilytica</name>
    <dbReference type="NCBI Taxonomy" id="2267521"/>
    <lineage>
        <taxon>Bacteria</taxon>
        <taxon>Pseudomonadati</taxon>
        <taxon>Bacteroidota</taxon>
        <taxon>Chitinophagia</taxon>
        <taxon>Chitinophagales</taxon>
        <taxon>Chitinophagaceae</taxon>
        <taxon>Chitinophaga</taxon>
    </lineage>
</organism>
<dbReference type="InterPro" id="IPR023393">
    <property type="entry name" value="START-like_dom_sf"/>
</dbReference>
<accession>A0ABZ2Z2C0</accession>
<keyword evidence="4" id="KW-1185">Reference proteome</keyword>
<gene>
    <name evidence="3" type="ORF">WJU22_21310</name>
</gene>
<dbReference type="EMBL" id="CP150096">
    <property type="protein sequence ID" value="WZN45442.1"/>
    <property type="molecule type" value="Genomic_DNA"/>
</dbReference>
<evidence type="ECO:0000259" key="2">
    <source>
        <dbReference type="Pfam" id="PF08327"/>
    </source>
</evidence>
<feature type="domain" description="Activator of Hsp90 ATPase homologue 1/2-like C-terminal" evidence="2">
    <location>
        <begin position="12"/>
        <end position="144"/>
    </location>
</feature>
<dbReference type="RefSeq" id="WP_341840194.1">
    <property type="nucleotide sequence ID" value="NZ_CP149792.1"/>
</dbReference>
<name>A0ABZ2Z2C0_9BACT</name>
<dbReference type="Pfam" id="PF08327">
    <property type="entry name" value="AHSA1"/>
    <property type="match status" value="1"/>
</dbReference>